<dbReference type="CDD" id="cd06414">
    <property type="entry name" value="GH25_LytC-like"/>
    <property type="match status" value="1"/>
</dbReference>
<dbReference type="InterPro" id="IPR035992">
    <property type="entry name" value="Ricin_B-like_lectins"/>
</dbReference>
<dbReference type="PANTHER" id="PTHR34135">
    <property type="entry name" value="LYSOZYME"/>
    <property type="match status" value="1"/>
</dbReference>
<feature type="region of interest" description="Disordered" evidence="2">
    <location>
        <begin position="115"/>
        <end position="134"/>
    </location>
</feature>
<dbReference type="Proteomes" id="UP000029040">
    <property type="component" value="Unassembled WGS sequence"/>
</dbReference>
<proteinExistence type="inferred from homology"/>
<feature type="compositionally biased region" description="Polar residues" evidence="2">
    <location>
        <begin position="48"/>
        <end position="64"/>
    </location>
</feature>
<feature type="domain" description="Ricin B lectin" evidence="4">
    <location>
        <begin position="589"/>
        <end position="726"/>
    </location>
</feature>
<feature type="region of interest" description="Disordered" evidence="2">
    <location>
        <begin position="46"/>
        <end position="91"/>
    </location>
</feature>
<evidence type="ECO:0000313" key="6">
    <source>
        <dbReference type="Proteomes" id="UP000029040"/>
    </source>
</evidence>
<dbReference type="EMBL" id="JGZM01000008">
    <property type="protein sequence ID" value="KFI85489.1"/>
    <property type="molecule type" value="Genomic_DNA"/>
</dbReference>
<dbReference type="PANTHER" id="PTHR34135:SF2">
    <property type="entry name" value="LYSOZYME"/>
    <property type="match status" value="1"/>
</dbReference>
<feature type="domain" description="Ricin B lectin" evidence="4">
    <location>
        <begin position="443"/>
        <end position="580"/>
    </location>
</feature>
<gene>
    <name evidence="5" type="ORF">BSAE_1342</name>
</gene>
<feature type="domain" description="Ricin B lectin" evidence="4">
    <location>
        <begin position="909"/>
        <end position="1048"/>
    </location>
</feature>
<name>A0A087CQD9_9BIFI</name>
<dbReference type="RefSeq" id="WP_081885344.1">
    <property type="nucleotide sequence ID" value="NZ_JDTM01000003.1"/>
</dbReference>
<reference evidence="5 6" key="1">
    <citation type="submission" date="2014-03" db="EMBL/GenBank/DDBJ databases">
        <title>Genomics of Bifidobacteria.</title>
        <authorList>
            <person name="Ventura M."/>
            <person name="Milani C."/>
            <person name="Lugli G.A."/>
        </authorList>
    </citation>
    <scope>NUCLEOTIDE SEQUENCE [LARGE SCALE GENOMIC DNA]</scope>
    <source>
        <strain evidence="5 6">LMG 14934</strain>
    </source>
</reference>
<feature type="domain" description="Ricin B lectin" evidence="4">
    <location>
        <begin position="749"/>
        <end position="887"/>
    </location>
</feature>
<dbReference type="GO" id="GO:0016052">
    <property type="term" value="P:carbohydrate catabolic process"/>
    <property type="evidence" value="ECO:0007669"/>
    <property type="project" value="TreeGrafter"/>
</dbReference>
<dbReference type="Gene3D" id="3.20.20.80">
    <property type="entry name" value="Glycosidases"/>
    <property type="match status" value="1"/>
</dbReference>
<evidence type="ECO:0000259" key="4">
    <source>
        <dbReference type="SMART" id="SM00458"/>
    </source>
</evidence>
<dbReference type="GO" id="GO:0009253">
    <property type="term" value="P:peptidoglycan catabolic process"/>
    <property type="evidence" value="ECO:0007669"/>
    <property type="project" value="InterPro"/>
</dbReference>
<feature type="chain" id="PRO_5001819541" evidence="3">
    <location>
        <begin position="30"/>
        <end position="1048"/>
    </location>
</feature>
<dbReference type="GO" id="GO:0016998">
    <property type="term" value="P:cell wall macromolecule catabolic process"/>
    <property type="evidence" value="ECO:0007669"/>
    <property type="project" value="InterPro"/>
</dbReference>
<evidence type="ECO:0000256" key="2">
    <source>
        <dbReference type="SAM" id="MobiDB-lite"/>
    </source>
</evidence>
<dbReference type="Pfam" id="PF14200">
    <property type="entry name" value="RicinB_lectin_2"/>
    <property type="match status" value="6"/>
</dbReference>
<evidence type="ECO:0000256" key="1">
    <source>
        <dbReference type="ARBA" id="ARBA00010646"/>
    </source>
</evidence>
<dbReference type="PROSITE" id="PS51904">
    <property type="entry name" value="GLYCOSYL_HYDROL_F25_2"/>
    <property type="match status" value="1"/>
</dbReference>
<dbReference type="GO" id="GO:0003796">
    <property type="term" value="F:lysozyme activity"/>
    <property type="evidence" value="ECO:0007669"/>
    <property type="project" value="InterPro"/>
</dbReference>
<keyword evidence="3" id="KW-0732">Signal</keyword>
<dbReference type="SUPFAM" id="SSF51445">
    <property type="entry name" value="(Trans)glycosidases"/>
    <property type="match status" value="1"/>
</dbReference>
<sequence>MVAPRFVKLFAVAASAAFVCSMAGVPAYALTDTNLDEMAGASAGASAITPTSTDESSSLQNQPSADDAESMPDNPTKDLPQTVSEAVPDDATVVSEELAVTDDGEVMDLETGDTVTDPQLVGTVDKPADPLAKTDGESFIPVEVAEVKEAMGDAAAEAEPDDAADTEDDGDVAEMQRDVTDDGTAGAVVRPAALQNNSYGAHWGTYNGTPAFFESDGTLFAQQAKGVIDVSEWQGQINWQKAKNDGVEGAIIRISYGWGNGFDKQALRNISECKRLGIPFGIYSYSYAYDSTTAAYEGSDMVNLLRQAGVQPGDLSYPVFYDLEKWTWTGHTPPTSPSVYDGIVNAWYAKLQAAGYTNLSVYSYTSYLDTALNSANIRNKTRWVASYGARTNFPFATNDRGWQYTSQGSVAGIQGSVDLNAFGNKTYEASHDVTSMTKVEIPNGTYYINAYLKDSSSLEIAGGGTQNGIKTQLYGYNKSGAQRFTFTKQSDGSYVITNVNSGKALDVLNAVPGNSAVVQQYEPNGTAAQRWFIRDANPGYYLQSALGNWVLDLAGAATANGTAIALYEPNGTNAQRFLLSSVDAGIPVNTTVKIASAINSNLVMDVVNALTANAVAIQLYGWNDTDAQKYRFSEVGNGVYEIINVKSGKLVEIAGGATGNGGTIQQYESNGTQAQRWVVMKYGSNVALLNSKANRAIDIPNANAANAAKLQSYASNGTNAQQWTISKAPTVREYLDELASKHRGDLTDGTYVVETALQSGKVMDVSGGSTSDYGNVQLYADNGTDAQVWKVSHDGKGYVTFTNANSGKVLDVNGASTASGTNVQQFASNGSWAQKWIAVRGSDSSYTIYSALARNLALDVYTASTANGANIQTYTANGTKAQQWRMTKTQTLRARLNSMASSHRNDLKDGTYTFGNANKRSMVLDVSGGSSANGANVQLYQSNSTNAQRWRVTHDSKGYVTLTNVGSGKVLDVNGASTADGANVQQYASNGTWAQKWVAVKNADGTYTFYFGLHDRKVLDVYGGATSNGANVQLYAGNGTKAQRWTIK</sequence>
<dbReference type="InterPro" id="IPR017853">
    <property type="entry name" value="GH"/>
</dbReference>
<comment type="similarity">
    <text evidence="1">Belongs to the glycosyl hydrolase 25 family.</text>
</comment>
<evidence type="ECO:0000313" key="5">
    <source>
        <dbReference type="EMBL" id="KFI85489.1"/>
    </source>
</evidence>
<dbReference type="PROSITE" id="PS50231">
    <property type="entry name" value="RICIN_B_LECTIN"/>
    <property type="match status" value="4"/>
</dbReference>
<dbReference type="AlphaFoldDB" id="A0A087CQD9"/>
<dbReference type="InterPro" id="IPR002053">
    <property type="entry name" value="Glyco_hydro_25"/>
</dbReference>
<dbReference type="Gene3D" id="2.80.10.50">
    <property type="match status" value="10"/>
</dbReference>
<comment type="caution">
    <text evidence="5">The sequence shown here is derived from an EMBL/GenBank/DDBJ whole genome shotgun (WGS) entry which is preliminary data.</text>
</comment>
<dbReference type="SUPFAM" id="SSF50370">
    <property type="entry name" value="Ricin B-like lectins"/>
    <property type="match status" value="4"/>
</dbReference>
<protein>
    <submittedName>
        <fullName evidence="5">1,4-beta-N-acetylmuramidase</fullName>
    </submittedName>
</protein>
<evidence type="ECO:0000256" key="3">
    <source>
        <dbReference type="SAM" id="SignalP"/>
    </source>
</evidence>
<dbReference type="InterPro" id="IPR000772">
    <property type="entry name" value="Ricin_B_lectin"/>
</dbReference>
<dbReference type="SMART" id="SM00458">
    <property type="entry name" value="RICIN"/>
    <property type="match status" value="4"/>
</dbReference>
<dbReference type="CDD" id="cd00161">
    <property type="entry name" value="beta-trefoil_Ricin-like"/>
    <property type="match status" value="4"/>
</dbReference>
<accession>A0A087CQD9</accession>
<feature type="signal peptide" evidence="3">
    <location>
        <begin position="1"/>
        <end position="29"/>
    </location>
</feature>
<organism evidence="5 6">
    <name type="scientific">Bifidobacterium pullorum subsp. saeculare DSM 6531 = LMG 14934</name>
    <dbReference type="NCBI Taxonomy" id="1437611"/>
    <lineage>
        <taxon>Bacteria</taxon>
        <taxon>Bacillati</taxon>
        <taxon>Actinomycetota</taxon>
        <taxon>Actinomycetes</taxon>
        <taxon>Bifidobacteriales</taxon>
        <taxon>Bifidobacteriaceae</taxon>
        <taxon>Bifidobacterium</taxon>
    </lineage>
</organism>
<dbReference type="Pfam" id="PF01183">
    <property type="entry name" value="Glyco_hydro_25"/>
    <property type="match status" value="1"/>
</dbReference>